<dbReference type="OrthoDB" id="9813655at2"/>
<keyword evidence="3" id="KW-0813">Transport</keyword>
<name>A0A1H1V4F3_BRESA</name>
<evidence type="ECO:0000256" key="5">
    <source>
        <dbReference type="ARBA" id="ARBA00022989"/>
    </source>
</evidence>
<dbReference type="Gene3D" id="1.20.1510.10">
    <property type="entry name" value="Cation efflux protein transmembrane domain"/>
    <property type="match status" value="1"/>
</dbReference>
<gene>
    <name evidence="11" type="ORF">SAMN04489751_2890</name>
</gene>
<evidence type="ECO:0000256" key="7">
    <source>
        <dbReference type="SAM" id="MobiDB-lite"/>
    </source>
</evidence>
<evidence type="ECO:0000256" key="6">
    <source>
        <dbReference type="ARBA" id="ARBA00023136"/>
    </source>
</evidence>
<dbReference type="EMBL" id="LT629739">
    <property type="protein sequence ID" value="SDS79605.1"/>
    <property type="molecule type" value="Genomic_DNA"/>
</dbReference>
<feature type="transmembrane region" description="Helical" evidence="8">
    <location>
        <begin position="62"/>
        <end position="83"/>
    </location>
</feature>
<dbReference type="STRING" id="629680.SAMN04489751_2890"/>
<dbReference type="Pfam" id="PF01545">
    <property type="entry name" value="Cation_efflux"/>
    <property type="match status" value="1"/>
</dbReference>
<dbReference type="SUPFAM" id="SSF161111">
    <property type="entry name" value="Cation efflux protein transmembrane domain-like"/>
    <property type="match status" value="1"/>
</dbReference>
<evidence type="ECO:0000313" key="12">
    <source>
        <dbReference type="Proteomes" id="UP000199700"/>
    </source>
</evidence>
<dbReference type="PANTHER" id="PTHR43840">
    <property type="entry name" value="MITOCHONDRIAL METAL TRANSPORTER 1-RELATED"/>
    <property type="match status" value="1"/>
</dbReference>
<dbReference type="RefSeq" id="WP_092106587.1">
    <property type="nucleotide sequence ID" value="NZ_LT629739.1"/>
</dbReference>
<keyword evidence="12" id="KW-1185">Reference proteome</keyword>
<comment type="subcellular location">
    <subcellularLocation>
        <location evidence="1">Membrane</location>
        <topology evidence="1">Multi-pass membrane protein</topology>
    </subcellularLocation>
</comment>
<dbReference type="InterPro" id="IPR002524">
    <property type="entry name" value="Cation_efflux"/>
</dbReference>
<dbReference type="InterPro" id="IPR050291">
    <property type="entry name" value="CDF_Transporter"/>
</dbReference>
<feature type="domain" description="Cation efflux protein cytoplasmic" evidence="10">
    <location>
        <begin position="260"/>
        <end position="325"/>
    </location>
</feature>
<evidence type="ECO:0000256" key="8">
    <source>
        <dbReference type="SAM" id="Phobius"/>
    </source>
</evidence>
<dbReference type="GO" id="GO:0015341">
    <property type="term" value="F:zinc efflux antiporter activity"/>
    <property type="evidence" value="ECO:0007669"/>
    <property type="project" value="TreeGrafter"/>
</dbReference>
<feature type="transmembrane region" description="Helical" evidence="8">
    <location>
        <begin position="202"/>
        <end position="220"/>
    </location>
</feature>
<dbReference type="GO" id="GO:0015093">
    <property type="term" value="F:ferrous iron transmembrane transporter activity"/>
    <property type="evidence" value="ECO:0007669"/>
    <property type="project" value="TreeGrafter"/>
</dbReference>
<comment type="similarity">
    <text evidence="2">Belongs to the cation diffusion facilitator (CDF) transporter (TC 2.A.4) family.</text>
</comment>
<dbReference type="GO" id="GO:0015086">
    <property type="term" value="F:cadmium ion transmembrane transporter activity"/>
    <property type="evidence" value="ECO:0007669"/>
    <property type="project" value="TreeGrafter"/>
</dbReference>
<dbReference type="AlphaFoldDB" id="A0A1H1V4F3"/>
<dbReference type="Pfam" id="PF16916">
    <property type="entry name" value="ZT_dimer"/>
    <property type="match status" value="1"/>
</dbReference>
<sequence>MAAPEQHPNSHSHQHSHDHHHPSGLKGVIYGMFVPHSHDASDSIDDALEASSQGIRAVKISLIALLTTAALQVTVVAISGSVALLADTIHNFADALTAIPLWIAFTLSRRLPTKRFTYGLGRTEDLAGLFIVVMIAASAALAGVESINRLVEPRTIDHTGWVLAAGIIGFLGNEFVAVYRIRVGRRIGSAALVADGIHARTDGLTSLAVVAGVIGVWLGLPWADPAVGILISLAIVILLITTAKDIGQRLLDGIDPTLTARAAEAIEGIPQIVEVSRLQVRWIGHRLHVHAVVTTAGAYSLAEFASLQHKAEARIRCALPSVGEVVLAPAATTST</sequence>
<feature type="compositionally biased region" description="Basic residues" evidence="7">
    <location>
        <begin position="10"/>
        <end position="22"/>
    </location>
</feature>
<dbReference type="InterPro" id="IPR027469">
    <property type="entry name" value="Cation_efflux_TMD_sf"/>
</dbReference>
<feature type="transmembrane region" description="Helical" evidence="8">
    <location>
        <begin position="127"/>
        <end position="147"/>
    </location>
</feature>
<dbReference type="Proteomes" id="UP000199700">
    <property type="component" value="Chromosome"/>
</dbReference>
<evidence type="ECO:0000259" key="10">
    <source>
        <dbReference type="Pfam" id="PF16916"/>
    </source>
</evidence>
<dbReference type="InterPro" id="IPR036837">
    <property type="entry name" value="Cation_efflux_CTD_sf"/>
</dbReference>
<organism evidence="11 12">
    <name type="scientific">Brevibacterium sandarakinum</name>
    <dbReference type="NCBI Taxonomy" id="629680"/>
    <lineage>
        <taxon>Bacteria</taxon>
        <taxon>Bacillati</taxon>
        <taxon>Actinomycetota</taxon>
        <taxon>Actinomycetes</taxon>
        <taxon>Micrococcales</taxon>
        <taxon>Brevibacteriaceae</taxon>
        <taxon>Brevibacterium</taxon>
    </lineage>
</organism>
<dbReference type="PANTHER" id="PTHR43840:SF15">
    <property type="entry name" value="MITOCHONDRIAL METAL TRANSPORTER 1-RELATED"/>
    <property type="match status" value="1"/>
</dbReference>
<feature type="transmembrane region" description="Helical" evidence="8">
    <location>
        <begin position="159"/>
        <end position="181"/>
    </location>
</feature>
<proteinExistence type="inferred from homology"/>
<protein>
    <submittedName>
        <fullName evidence="11">Cation diffusion facilitator family transporter</fullName>
    </submittedName>
</protein>
<feature type="transmembrane region" description="Helical" evidence="8">
    <location>
        <begin position="226"/>
        <end position="243"/>
    </location>
</feature>
<keyword evidence="4 8" id="KW-0812">Transmembrane</keyword>
<evidence type="ECO:0000256" key="2">
    <source>
        <dbReference type="ARBA" id="ARBA00008114"/>
    </source>
</evidence>
<dbReference type="Gene3D" id="3.30.70.1350">
    <property type="entry name" value="Cation efflux protein, cytoplasmic domain"/>
    <property type="match status" value="1"/>
</dbReference>
<accession>A0A1H1V4F3</accession>
<evidence type="ECO:0000313" key="11">
    <source>
        <dbReference type="EMBL" id="SDS79605.1"/>
    </source>
</evidence>
<feature type="transmembrane region" description="Helical" evidence="8">
    <location>
        <begin position="89"/>
        <end position="107"/>
    </location>
</feature>
<dbReference type="InterPro" id="IPR058533">
    <property type="entry name" value="Cation_efflux_TM"/>
</dbReference>
<feature type="region of interest" description="Disordered" evidence="7">
    <location>
        <begin position="1"/>
        <end position="22"/>
    </location>
</feature>
<reference evidence="11" key="1">
    <citation type="submission" date="2016-10" db="EMBL/GenBank/DDBJ databases">
        <authorList>
            <person name="Varghese N."/>
            <person name="Submissions S."/>
        </authorList>
    </citation>
    <scope>NUCLEOTIDE SEQUENCE [LARGE SCALE GENOMIC DNA]</scope>
    <source>
        <strain evidence="11">DSM 22082</strain>
    </source>
</reference>
<dbReference type="GO" id="GO:0006882">
    <property type="term" value="P:intracellular zinc ion homeostasis"/>
    <property type="evidence" value="ECO:0007669"/>
    <property type="project" value="TreeGrafter"/>
</dbReference>
<dbReference type="FunFam" id="1.20.1510.10:FF:000006">
    <property type="entry name" value="Divalent cation efflux transporter"/>
    <property type="match status" value="1"/>
</dbReference>
<feature type="domain" description="Cation efflux protein transmembrane" evidence="9">
    <location>
        <begin position="58"/>
        <end position="251"/>
    </location>
</feature>
<dbReference type="NCBIfam" id="TIGR01297">
    <property type="entry name" value="CDF"/>
    <property type="match status" value="1"/>
</dbReference>
<evidence type="ECO:0000256" key="4">
    <source>
        <dbReference type="ARBA" id="ARBA00022692"/>
    </source>
</evidence>
<keyword evidence="6 8" id="KW-0472">Membrane</keyword>
<dbReference type="InterPro" id="IPR027470">
    <property type="entry name" value="Cation_efflux_CTD"/>
</dbReference>
<keyword evidence="5 8" id="KW-1133">Transmembrane helix</keyword>
<evidence type="ECO:0000256" key="1">
    <source>
        <dbReference type="ARBA" id="ARBA00004141"/>
    </source>
</evidence>
<evidence type="ECO:0000259" key="9">
    <source>
        <dbReference type="Pfam" id="PF01545"/>
    </source>
</evidence>
<evidence type="ECO:0000256" key="3">
    <source>
        <dbReference type="ARBA" id="ARBA00022448"/>
    </source>
</evidence>
<dbReference type="SUPFAM" id="SSF160240">
    <property type="entry name" value="Cation efflux protein cytoplasmic domain-like"/>
    <property type="match status" value="1"/>
</dbReference>
<dbReference type="GO" id="GO:0005886">
    <property type="term" value="C:plasma membrane"/>
    <property type="evidence" value="ECO:0007669"/>
    <property type="project" value="TreeGrafter"/>
</dbReference>